<dbReference type="Proteomes" id="UP000025241">
    <property type="component" value="Chromosome I"/>
</dbReference>
<dbReference type="HOGENOM" id="CLU_577115_0_0_6"/>
<name>A0A024HD00_PSEKB</name>
<feature type="chain" id="PRO_5001533121" description="Phospholipase" evidence="1">
    <location>
        <begin position="23"/>
        <end position="433"/>
    </location>
</feature>
<evidence type="ECO:0008006" key="4">
    <source>
        <dbReference type="Google" id="ProtNLM"/>
    </source>
</evidence>
<proteinExistence type="predicted"/>
<dbReference type="RefSeq" id="WP_052355206.1">
    <property type="nucleotide sequence ID" value="NZ_HG322950.1"/>
</dbReference>
<dbReference type="EMBL" id="HG322950">
    <property type="protein sequence ID" value="CDF82940.1"/>
    <property type="molecule type" value="Genomic_DNA"/>
</dbReference>
<feature type="signal peptide" evidence="1">
    <location>
        <begin position="1"/>
        <end position="22"/>
    </location>
</feature>
<organism evidence="2 3">
    <name type="scientific">Pseudomonas knackmussii (strain DSM 6978 / CCUG 54928 / LMG 23759 / B13)</name>
    <dbReference type="NCBI Taxonomy" id="1301098"/>
    <lineage>
        <taxon>Bacteria</taxon>
        <taxon>Pseudomonadati</taxon>
        <taxon>Pseudomonadota</taxon>
        <taxon>Gammaproteobacteria</taxon>
        <taxon>Pseudomonadales</taxon>
        <taxon>Pseudomonadaceae</taxon>
        <taxon>Pseudomonas</taxon>
    </lineage>
</organism>
<dbReference type="PATRIC" id="fig|1301098.3.peg.1572"/>
<evidence type="ECO:0000313" key="3">
    <source>
        <dbReference type="Proteomes" id="UP000025241"/>
    </source>
</evidence>
<reference evidence="2 3" key="2">
    <citation type="submission" date="2014-05" db="EMBL/GenBank/DDBJ databases">
        <title>Genome sequence of the 3-chlorobenzoate degrading bacterium Pseudomonas knackmussii B13 shows multiple evidence for horizontal gene transfer.</title>
        <authorList>
            <person name="Miyazaki R."/>
            <person name="Bertelli C."/>
            <person name="Falquet L."/>
            <person name="Robinson-Rechavi M."/>
            <person name="Gharib W."/>
            <person name="Roy S."/>
            <person name="Van der Meer J.R."/>
        </authorList>
    </citation>
    <scope>NUCLEOTIDE SEQUENCE [LARGE SCALE GENOMIC DNA]</scope>
    <source>
        <strain evidence="2 3">B13</strain>
    </source>
</reference>
<dbReference type="AlphaFoldDB" id="A0A024HD00"/>
<dbReference type="KEGG" id="pkc:PKB_1579"/>
<evidence type="ECO:0000313" key="2">
    <source>
        <dbReference type="EMBL" id="CDF82940.1"/>
    </source>
</evidence>
<accession>A0A024HD00</accession>
<reference evidence="2 3" key="1">
    <citation type="submission" date="2013-03" db="EMBL/GenBank/DDBJ databases">
        <authorList>
            <person name="Linke B."/>
        </authorList>
    </citation>
    <scope>NUCLEOTIDE SEQUENCE [LARGE SCALE GENOMIC DNA]</scope>
    <source>
        <strain evidence="2 3">B13</strain>
    </source>
</reference>
<dbReference type="OrthoDB" id="36722at2"/>
<dbReference type="SUPFAM" id="SSF48537">
    <property type="entry name" value="Phospholipase C/P1 nuclease"/>
    <property type="match status" value="1"/>
</dbReference>
<dbReference type="Gene3D" id="1.10.575.10">
    <property type="entry name" value="P1 Nuclease"/>
    <property type="match status" value="1"/>
</dbReference>
<keyword evidence="3" id="KW-1185">Reference proteome</keyword>
<evidence type="ECO:0000256" key="1">
    <source>
        <dbReference type="SAM" id="SignalP"/>
    </source>
</evidence>
<dbReference type="GO" id="GO:0016788">
    <property type="term" value="F:hydrolase activity, acting on ester bonds"/>
    <property type="evidence" value="ECO:0007669"/>
    <property type="project" value="InterPro"/>
</dbReference>
<dbReference type="InterPro" id="IPR008947">
    <property type="entry name" value="PLipase_C/P1_nuclease_dom_sf"/>
</dbReference>
<dbReference type="eggNOG" id="ENOG502ZAXV">
    <property type="taxonomic scope" value="Bacteria"/>
</dbReference>
<dbReference type="STRING" id="1301098.PKB_1579"/>
<sequence length="433" mass="47972">MNRLTRLALLSSLLLLPRCLWAWSNHAMGTYEALEKLPAVAQAPAVSVETLEAFLAAEGPGLAQLLDEQERFAREHFRAYPPRPDDLRFSGEEQGERRQAFLMALRLNPEIKLADAIQPLPGNDQPERLHLKASDVLVFHDLAGWATWRFIALQPGESVAALAVLASASDEPDFGHDIHLFSDNPGAAGQRYGFGPQPFGDPGYEFSSQAPFHMGFYHESPIIFAGAPYLKRSWPEWRAYQFHGLARYAFEHGHPYWGYRFLGWSLHYVQDLTQPYHSTPLPGETTTSMLWTAVKAMAGFDADKKAAISRVAARHIGMEHYQLDWLLESLRNPQGAALLMAYDDTNGDGDYPAYSSEYPREVVAAESHAHAAALDAAIGHWLATIPANAGQGFSAGNQLAPLQHDAQLDEQLLGLQKAFGAHSRNLVRSVLEP</sequence>
<gene>
    <name evidence="2" type="ORF">PKB_1579</name>
</gene>
<protein>
    <recommendedName>
        <fullName evidence="4">Phospholipase</fullName>
    </recommendedName>
</protein>
<keyword evidence="1" id="KW-0732">Signal</keyword>